<dbReference type="RefSeq" id="WP_354279397.1">
    <property type="nucleotide sequence ID" value="NZ_JBEPMK010000001.1"/>
</dbReference>
<comment type="caution">
    <text evidence="2">The sequence shown here is derived from an EMBL/GenBank/DDBJ whole genome shotgun (WGS) entry which is preliminary data.</text>
</comment>
<dbReference type="EMBL" id="JBEPMK010000001">
    <property type="protein sequence ID" value="MET3643394.1"/>
    <property type="molecule type" value="Genomic_DNA"/>
</dbReference>
<dbReference type="SUPFAM" id="SSF54593">
    <property type="entry name" value="Glyoxalase/Bleomycin resistance protein/Dihydroxybiphenyl dioxygenase"/>
    <property type="match status" value="1"/>
</dbReference>
<dbReference type="Proteomes" id="UP001549055">
    <property type="component" value="Unassembled WGS sequence"/>
</dbReference>
<evidence type="ECO:0000259" key="1">
    <source>
        <dbReference type="PROSITE" id="PS51819"/>
    </source>
</evidence>
<dbReference type="InterPro" id="IPR037523">
    <property type="entry name" value="VOC_core"/>
</dbReference>
<organism evidence="2 3">
    <name type="scientific">Streptococcus gallinaceus</name>
    <dbReference type="NCBI Taxonomy" id="165758"/>
    <lineage>
        <taxon>Bacteria</taxon>
        <taxon>Bacillati</taxon>
        <taxon>Bacillota</taxon>
        <taxon>Bacilli</taxon>
        <taxon>Lactobacillales</taxon>
        <taxon>Streptococcaceae</taxon>
        <taxon>Streptococcus</taxon>
    </lineage>
</organism>
<sequence>MAKSRAFYEMFLLELGYEVYQEWEQGVSYRYDDYYLVLVQVREKYAQEPYHRCHVGLNHLAFRIATSDKWEELRNKLSNQDVTFLYEDRFPYAAGSAYQAYFCGRPRSVEDRIRFRR</sequence>
<evidence type="ECO:0000313" key="2">
    <source>
        <dbReference type="EMBL" id="MET3643394.1"/>
    </source>
</evidence>
<dbReference type="InterPro" id="IPR029068">
    <property type="entry name" value="Glyas_Bleomycin-R_OHBP_Dase"/>
</dbReference>
<dbReference type="PROSITE" id="PS51819">
    <property type="entry name" value="VOC"/>
    <property type="match status" value="1"/>
</dbReference>
<feature type="domain" description="VOC" evidence="1">
    <location>
        <begin position="1"/>
        <end position="116"/>
    </location>
</feature>
<gene>
    <name evidence="2" type="ORF">ABID27_000011</name>
</gene>
<protein>
    <submittedName>
        <fullName evidence="2">Catechol-2,3-dioxygenase</fullName>
    </submittedName>
</protein>
<reference evidence="2 3" key="1">
    <citation type="submission" date="2024-06" db="EMBL/GenBank/DDBJ databases">
        <title>Genomic Encyclopedia of Type Strains, Phase IV (KMG-IV): sequencing the most valuable type-strain genomes for metagenomic binning, comparative biology and taxonomic classification.</title>
        <authorList>
            <person name="Goeker M."/>
        </authorList>
    </citation>
    <scope>NUCLEOTIDE SEQUENCE [LARGE SCALE GENOMIC DNA]</scope>
    <source>
        <strain evidence="2 3">DSM 15349</strain>
    </source>
</reference>
<evidence type="ECO:0000313" key="3">
    <source>
        <dbReference type="Proteomes" id="UP001549055"/>
    </source>
</evidence>
<dbReference type="Gene3D" id="3.10.180.10">
    <property type="entry name" value="2,3-Dihydroxybiphenyl 1,2-Dioxygenase, domain 1"/>
    <property type="match status" value="1"/>
</dbReference>
<keyword evidence="3" id="KW-1185">Reference proteome</keyword>
<name>A0ABV2JK90_9STRE</name>
<proteinExistence type="predicted"/>
<accession>A0ABV2JK90</accession>